<dbReference type="InterPro" id="IPR050413">
    <property type="entry name" value="TCR_beta_variable"/>
</dbReference>
<sequence>MGAKTADSVKFQQVPSMIVNQIAIVKLQCSHDDNSLTVMLWYRQETASTTLTLIGYGYTAGTPTIETGFTDQFKMTSQNTTSGELIISDVKPSDSAVYFCAASLHSAQLRMTRSLKT</sequence>
<protein>
    <recommendedName>
        <fullName evidence="3">Ig-like domain-containing protein</fullName>
    </recommendedName>
</protein>
<dbReference type="InterPro" id="IPR036179">
    <property type="entry name" value="Ig-like_dom_sf"/>
</dbReference>
<evidence type="ECO:0000256" key="2">
    <source>
        <dbReference type="ARBA" id="ARBA00022859"/>
    </source>
</evidence>
<dbReference type="SMART" id="SM00406">
    <property type="entry name" value="IGv"/>
    <property type="match status" value="1"/>
</dbReference>
<dbReference type="Pfam" id="PF07686">
    <property type="entry name" value="V-set"/>
    <property type="match status" value="1"/>
</dbReference>
<evidence type="ECO:0000256" key="1">
    <source>
        <dbReference type="ARBA" id="ARBA00022729"/>
    </source>
</evidence>
<proteinExistence type="predicted"/>
<feature type="domain" description="Ig-like" evidence="3">
    <location>
        <begin position="25"/>
        <end position="116"/>
    </location>
</feature>
<accession>A0AAR2LAN7</accession>
<dbReference type="PROSITE" id="PS50835">
    <property type="entry name" value="IG_LIKE"/>
    <property type="match status" value="1"/>
</dbReference>
<reference evidence="4" key="3">
    <citation type="submission" date="2025-09" db="UniProtKB">
        <authorList>
            <consortium name="Ensembl"/>
        </authorList>
    </citation>
    <scope>IDENTIFICATION</scope>
</reference>
<dbReference type="Gene3D" id="2.60.40.10">
    <property type="entry name" value="Immunoglobulins"/>
    <property type="match status" value="1"/>
</dbReference>
<dbReference type="SUPFAM" id="SSF48726">
    <property type="entry name" value="Immunoglobulin"/>
    <property type="match status" value="1"/>
</dbReference>
<organism evidence="4 5">
    <name type="scientific">Pygocentrus nattereri</name>
    <name type="common">Red-bellied piranha</name>
    <dbReference type="NCBI Taxonomy" id="42514"/>
    <lineage>
        <taxon>Eukaryota</taxon>
        <taxon>Metazoa</taxon>
        <taxon>Chordata</taxon>
        <taxon>Craniata</taxon>
        <taxon>Vertebrata</taxon>
        <taxon>Euteleostomi</taxon>
        <taxon>Actinopterygii</taxon>
        <taxon>Neopterygii</taxon>
        <taxon>Teleostei</taxon>
        <taxon>Ostariophysi</taxon>
        <taxon>Characiformes</taxon>
        <taxon>Characoidei</taxon>
        <taxon>Pygocentrus</taxon>
    </lineage>
</organism>
<reference evidence="4" key="2">
    <citation type="submission" date="2025-08" db="UniProtKB">
        <authorList>
            <consortium name="Ensembl"/>
        </authorList>
    </citation>
    <scope>IDENTIFICATION</scope>
</reference>
<dbReference type="InterPro" id="IPR013106">
    <property type="entry name" value="Ig_V-set"/>
</dbReference>
<evidence type="ECO:0000313" key="5">
    <source>
        <dbReference type="Proteomes" id="UP001501920"/>
    </source>
</evidence>
<dbReference type="Proteomes" id="UP001501920">
    <property type="component" value="Chromosome 10"/>
</dbReference>
<dbReference type="PANTHER" id="PTHR23268">
    <property type="entry name" value="T-CELL RECEPTOR BETA CHAIN"/>
    <property type="match status" value="1"/>
</dbReference>
<evidence type="ECO:0000313" key="4">
    <source>
        <dbReference type="Ensembl" id="ENSPNAP00000073658.1"/>
    </source>
</evidence>
<dbReference type="GeneTree" id="ENSGT00940000177531"/>
<name>A0AAR2LAN7_PYGNA</name>
<reference evidence="4 5" key="1">
    <citation type="submission" date="2020-10" db="EMBL/GenBank/DDBJ databases">
        <title>Pygocentrus nattereri (red-bellied piranha) genome, fPygNat1, primary haplotype.</title>
        <authorList>
            <person name="Myers G."/>
            <person name="Meyer A."/>
            <person name="Karagic N."/>
            <person name="Pippel M."/>
            <person name="Winkler S."/>
            <person name="Tracey A."/>
            <person name="Wood J."/>
            <person name="Formenti G."/>
            <person name="Howe K."/>
            <person name="Fedrigo O."/>
            <person name="Jarvis E.D."/>
        </authorList>
    </citation>
    <scope>NUCLEOTIDE SEQUENCE [LARGE SCALE GENOMIC DNA]</scope>
</reference>
<dbReference type="GO" id="GO:0007166">
    <property type="term" value="P:cell surface receptor signaling pathway"/>
    <property type="evidence" value="ECO:0007669"/>
    <property type="project" value="TreeGrafter"/>
</dbReference>
<dbReference type="AlphaFoldDB" id="A0AAR2LAN7"/>
<dbReference type="GO" id="GO:0002376">
    <property type="term" value="P:immune system process"/>
    <property type="evidence" value="ECO:0007669"/>
    <property type="project" value="UniProtKB-KW"/>
</dbReference>
<dbReference type="InterPro" id="IPR013783">
    <property type="entry name" value="Ig-like_fold"/>
</dbReference>
<dbReference type="Ensembl" id="ENSPNAT00000053437.1">
    <property type="protein sequence ID" value="ENSPNAP00000073658.1"/>
    <property type="gene ID" value="ENSPNAG00000032927.1"/>
</dbReference>
<keyword evidence="5" id="KW-1185">Reference proteome</keyword>
<dbReference type="PANTHER" id="PTHR23268:SF102">
    <property type="entry name" value="IMMUNOGLOBULIN V-SET DOMAIN-CONTAINING PROTEIN"/>
    <property type="match status" value="1"/>
</dbReference>
<evidence type="ECO:0000259" key="3">
    <source>
        <dbReference type="PROSITE" id="PS50835"/>
    </source>
</evidence>
<dbReference type="InterPro" id="IPR007110">
    <property type="entry name" value="Ig-like_dom"/>
</dbReference>
<dbReference type="GO" id="GO:0005886">
    <property type="term" value="C:plasma membrane"/>
    <property type="evidence" value="ECO:0007669"/>
    <property type="project" value="TreeGrafter"/>
</dbReference>
<keyword evidence="2" id="KW-0391">Immunity</keyword>
<keyword evidence="1" id="KW-0732">Signal</keyword>